<gene>
    <name evidence="1" type="ORF">P7W03_35275</name>
</gene>
<evidence type="ECO:0000313" key="2">
    <source>
        <dbReference type="Proteomes" id="UP001231701"/>
    </source>
</evidence>
<sequence>MGVVVLVAVVALAAGYLLGRLRPWSRLGDWAADQVRLTGAWVRGGAGRQAVVVLVHVVTAPRTSWRVMRAPATETRVSAPVRDPDWVANRSRGEHE</sequence>
<dbReference type="GeneID" id="90947412"/>
<accession>A0AAX3ZUT8</accession>
<name>A0AAX3ZUT8_STRRO</name>
<dbReference type="AlphaFoldDB" id="A0AAX3ZUT8"/>
<dbReference type="RefSeq" id="WP_306693609.1">
    <property type="nucleotide sequence ID" value="NZ_CP121272.1"/>
</dbReference>
<reference evidence="1" key="1">
    <citation type="submission" date="2023-03" db="EMBL/GenBank/DDBJ databases">
        <title>Borrelidin-producing and root-colonizing Streptomyces rochei is a potent biopesticide for soil-borne oomycete-caused plant diseases.</title>
        <authorList>
            <person name="Zhou D."/>
            <person name="Wang X."/>
            <person name="Navarro-Munoz J.C."/>
            <person name="Li W."/>
            <person name="Li J."/>
            <person name="Jiu M."/>
            <person name="Deng S."/>
            <person name="Ye Y."/>
            <person name="Daly P."/>
            <person name="Wei L."/>
        </authorList>
    </citation>
    <scope>NUCLEOTIDE SEQUENCE</scope>
    <source>
        <strain evidence="1">JK1</strain>
        <plasmid evidence="1">unnamed</plasmid>
    </source>
</reference>
<protein>
    <submittedName>
        <fullName evidence="1">Uncharacterized protein</fullName>
    </submittedName>
</protein>
<organism evidence="1 2">
    <name type="scientific">Streptomyces rochei</name>
    <name type="common">Streptomyces parvullus</name>
    <dbReference type="NCBI Taxonomy" id="1928"/>
    <lineage>
        <taxon>Bacteria</taxon>
        <taxon>Bacillati</taxon>
        <taxon>Actinomycetota</taxon>
        <taxon>Actinomycetes</taxon>
        <taxon>Kitasatosporales</taxon>
        <taxon>Streptomycetaceae</taxon>
        <taxon>Streptomyces</taxon>
        <taxon>Streptomyces rochei group</taxon>
    </lineage>
</organism>
<keyword evidence="1" id="KW-0614">Plasmid</keyword>
<proteinExistence type="predicted"/>
<dbReference type="Proteomes" id="UP001231701">
    <property type="component" value="Plasmid unnamed"/>
</dbReference>
<geneLocation type="plasmid" evidence="1 2">
    <name>unnamed</name>
</geneLocation>
<dbReference type="EMBL" id="CP121272">
    <property type="protein sequence ID" value="WMC90914.1"/>
    <property type="molecule type" value="Genomic_DNA"/>
</dbReference>
<evidence type="ECO:0000313" key="1">
    <source>
        <dbReference type="EMBL" id="WMC90914.1"/>
    </source>
</evidence>